<dbReference type="Pfam" id="PF16976">
    <property type="entry name" value="RcpC"/>
    <property type="match status" value="1"/>
</dbReference>
<proteinExistence type="predicted"/>
<sequence length="292" mass="30316">MRRSSIIMLIAAVALGLVAVLFARTFMGVGGGAGADSSRRLRTVPTVVAAADINFGEKLAPAKLKLVEWPADNVPAGSFQRIEDLTSADGRTAMRPIVANEILTEKSLATGANRLSTAPLLNPQMRAIAVPVNEVAGVSGLIFPGDRVDVFFTRQPEEAMPYAELLAQGVRVLAVGSDTNLGKEKPEVVKTATIEVTPLQAQKISLAQTVGTLNLVLRHFTDEARVRLETAQVMDLNDGTITRLVRKPGAGSGGGGGPAGAPATGGSTPAPPPPGVVVMRGTTESVQPVMGK</sequence>
<dbReference type="InterPro" id="IPR031571">
    <property type="entry name" value="RcpC_dom"/>
</dbReference>
<evidence type="ECO:0000313" key="3">
    <source>
        <dbReference type="EMBL" id="OYQ25648.1"/>
    </source>
</evidence>
<dbReference type="InterPro" id="IPR013974">
    <property type="entry name" value="SAF"/>
</dbReference>
<reference evidence="3 4" key="1">
    <citation type="submission" date="2017-07" db="EMBL/GenBank/DDBJ databases">
        <title>Sandarakinorhabdus cyanobacteriorum sp. nov., a novel bacterium isolated from cyanobacterial aggregates in a eutrophic lake.</title>
        <authorList>
            <person name="Cai H."/>
        </authorList>
    </citation>
    <scope>NUCLEOTIDE SEQUENCE [LARGE SCALE GENOMIC DNA]</scope>
    <source>
        <strain evidence="3 4">TH057</strain>
    </source>
</reference>
<name>A0A255Y8V8_9SPHN</name>
<evidence type="ECO:0000313" key="4">
    <source>
        <dbReference type="Proteomes" id="UP000216991"/>
    </source>
</evidence>
<feature type="compositionally biased region" description="Gly residues" evidence="1">
    <location>
        <begin position="250"/>
        <end position="259"/>
    </location>
</feature>
<dbReference type="SMART" id="SM00858">
    <property type="entry name" value="SAF"/>
    <property type="match status" value="1"/>
</dbReference>
<evidence type="ECO:0000256" key="1">
    <source>
        <dbReference type="SAM" id="MobiDB-lite"/>
    </source>
</evidence>
<comment type="caution">
    <text evidence="3">The sequence shown here is derived from an EMBL/GenBank/DDBJ whole genome shotgun (WGS) entry which is preliminary data.</text>
</comment>
<dbReference type="InterPro" id="IPR017592">
    <property type="entry name" value="Pilus_assmbl_Flp-typ_CpaB"/>
</dbReference>
<dbReference type="NCBIfam" id="TIGR03177">
    <property type="entry name" value="pilus_cpaB"/>
    <property type="match status" value="1"/>
</dbReference>
<evidence type="ECO:0000259" key="2">
    <source>
        <dbReference type="SMART" id="SM00858"/>
    </source>
</evidence>
<keyword evidence="4" id="KW-1185">Reference proteome</keyword>
<protein>
    <submittedName>
        <fullName evidence="3">Flp pilus assembly protein CpaB</fullName>
    </submittedName>
</protein>
<dbReference type="RefSeq" id="WP_094474608.1">
    <property type="nucleotide sequence ID" value="NZ_NOXT01000121.1"/>
</dbReference>
<dbReference type="AlphaFoldDB" id="A0A255Y8V8"/>
<organism evidence="3 4">
    <name type="scientific">Sandarakinorhabdus cyanobacteriorum</name>
    <dbReference type="NCBI Taxonomy" id="1981098"/>
    <lineage>
        <taxon>Bacteria</taxon>
        <taxon>Pseudomonadati</taxon>
        <taxon>Pseudomonadota</taxon>
        <taxon>Alphaproteobacteria</taxon>
        <taxon>Sphingomonadales</taxon>
        <taxon>Sphingosinicellaceae</taxon>
        <taxon>Sandarakinorhabdus</taxon>
    </lineage>
</organism>
<dbReference type="Proteomes" id="UP000216991">
    <property type="component" value="Unassembled WGS sequence"/>
</dbReference>
<feature type="region of interest" description="Disordered" evidence="1">
    <location>
        <begin position="244"/>
        <end position="292"/>
    </location>
</feature>
<dbReference type="Pfam" id="PF08666">
    <property type="entry name" value="SAF"/>
    <property type="match status" value="1"/>
</dbReference>
<dbReference type="OrthoDB" id="163768at2"/>
<dbReference type="EMBL" id="NOXT01000121">
    <property type="protein sequence ID" value="OYQ25648.1"/>
    <property type="molecule type" value="Genomic_DNA"/>
</dbReference>
<dbReference type="CDD" id="cd11614">
    <property type="entry name" value="SAF_CpaB_FlgA_like"/>
    <property type="match status" value="1"/>
</dbReference>
<feature type="domain" description="SAF" evidence="2">
    <location>
        <begin position="44"/>
        <end position="109"/>
    </location>
</feature>
<gene>
    <name evidence="3" type="primary">cpaB</name>
    <name evidence="3" type="ORF">CHU93_13000</name>
</gene>
<accession>A0A255Y8V8</accession>